<evidence type="ECO:0000313" key="2">
    <source>
        <dbReference type="Proteomes" id="UP000485058"/>
    </source>
</evidence>
<organism evidence="1 2">
    <name type="scientific">Haematococcus lacustris</name>
    <name type="common">Green alga</name>
    <name type="synonym">Haematococcus pluvialis</name>
    <dbReference type="NCBI Taxonomy" id="44745"/>
    <lineage>
        <taxon>Eukaryota</taxon>
        <taxon>Viridiplantae</taxon>
        <taxon>Chlorophyta</taxon>
        <taxon>core chlorophytes</taxon>
        <taxon>Chlorophyceae</taxon>
        <taxon>CS clade</taxon>
        <taxon>Chlamydomonadales</taxon>
        <taxon>Haematococcaceae</taxon>
        <taxon>Haematococcus</taxon>
    </lineage>
</organism>
<dbReference type="AlphaFoldDB" id="A0A699YFW6"/>
<evidence type="ECO:0000313" key="1">
    <source>
        <dbReference type="EMBL" id="GFH08997.1"/>
    </source>
</evidence>
<dbReference type="Proteomes" id="UP000485058">
    <property type="component" value="Unassembled WGS sequence"/>
</dbReference>
<name>A0A699YFW6_HAELA</name>
<keyword evidence="2" id="KW-1185">Reference proteome</keyword>
<feature type="non-terminal residue" evidence="1">
    <location>
        <position position="170"/>
    </location>
</feature>
<comment type="caution">
    <text evidence="1">The sequence shown here is derived from an EMBL/GenBank/DDBJ whole genome shotgun (WGS) entry which is preliminary data.</text>
</comment>
<protein>
    <submittedName>
        <fullName evidence="1">Uncharacterized protein</fullName>
    </submittedName>
</protein>
<proteinExistence type="predicted"/>
<dbReference type="EMBL" id="BLLF01000201">
    <property type="protein sequence ID" value="GFH08997.1"/>
    <property type="molecule type" value="Genomic_DNA"/>
</dbReference>
<feature type="non-terminal residue" evidence="1">
    <location>
        <position position="1"/>
    </location>
</feature>
<dbReference type="PANTHER" id="PTHR47909">
    <property type="entry name" value="ALPHA/BETA-HYDROLASES SUPERFAMILY PROTEIN"/>
    <property type="match status" value="1"/>
</dbReference>
<dbReference type="PANTHER" id="PTHR47909:SF2">
    <property type="entry name" value="GPI INOSITOL-DEACYLASE"/>
    <property type="match status" value="1"/>
</dbReference>
<gene>
    <name evidence="1" type="ORF">HaLaN_04053</name>
</gene>
<reference evidence="1 2" key="1">
    <citation type="submission" date="2020-02" db="EMBL/GenBank/DDBJ databases">
        <title>Draft genome sequence of Haematococcus lacustris strain NIES-144.</title>
        <authorList>
            <person name="Morimoto D."/>
            <person name="Nakagawa S."/>
            <person name="Yoshida T."/>
            <person name="Sawayama S."/>
        </authorList>
    </citation>
    <scope>NUCLEOTIDE SEQUENCE [LARGE SCALE GENOMIC DNA]</scope>
    <source>
        <strain evidence="1 2">NIES-144</strain>
    </source>
</reference>
<sequence>MAGGQNGHVEPIPIPDPGSVPVYSCIPCAAMGSGGSEGPRAHARNDSVTGVALSFNMSWLKRPLCATTINACSCHDFCRVQRSRLSSLGGTSASQPVSSPRGVLLLPGLGNNAQDYQHLAKLLHQRGLTVSIAPVARPDWSRNAAALTDLAWWQGQLKPRPAVDWYLTKV</sequence>
<accession>A0A699YFW6</accession>